<sequence length="135" mass="15238">MFITTRSTTCSVAAYLKNSAALMISSINVRKGSLRPWNLPTINSLTNLSLITNGKYSSSTSSLHCSHESPRPIHSPKKVNMLPFTRGNRLYPKAGEDRTQLSPLKKISKWLWDRQTLNTPHFSIVLTVWENHFPA</sequence>
<proteinExistence type="predicted"/>
<accession>A0A067RE03</accession>
<dbReference type="EMBL" id="KK852753">
    <property type="protein sequence ID" value="KDR17106.1"/>
    <property type="molecule type" value="Genomic_DNA"/>
</dbReference>
<dbReference type="InParanoid" id="A0A067RE03"/>
<organism evidence="1 2">
    <name type="scientific">Zootermopsis nevadensis</name>
    <name type="common">Dampwood termite</name>
    <dbReference type="NCBI Taxonomy" id="136037"/>
    <lineage>
        <taxon>Eukaryota</taxon>
        <taxon>Metazoa</taxon>
        <taxon>Ecdysozoa</taxon>
        <taxon>Arthropoda</taxon>
        <taxon>Hexapoda</taxon>
        <taxon>Insecta</taxon>
        <taxon>Pterygota</taxon>
        <taxon>Neoptera</taxon>
        <taxon>Polyneoptera</taxon>
        <taxon>Dictyoptera</taxon>
        <taxon>Blattodea</taxon>
        <taxon>Blattoidea</taxon>
        <taxon>Termitoidae</taxon>
        <taxon>Termopsidae</taxon>
        <taxon>Zootermopsis</taxon>
    </lineage>
</organism>
<evidence type="ECO:0000313" key="1">
    <source>
        <dbReference type="EMBL" id="KDR17106.1"/>
    </source>
</evidence>
<gene>
    <name evidence="1" type="ORF">L798_09052</name>
</gene>
<protein>
    <submittedName>
        <fullName evidence="1">Uncharacterized protein</fullName>
    </submittedName>
</protein>
<dbReference type="AlphaFoldDB" id="A0A067RE03"/>
<keyword evidence="2" id="KW-1185">Reference proteome</keyword>
<evidence type="ECO:0000313" key="2">
    <source>
        <dbReference type="Proteomes" id="UP000027135"/>
    </source>
</evidence>
<dbReference type="Proteomes" id="UP000027135">
    <property type="component" value="Unassembled WGS sequence"/>
</dbReference>
<name>A0A067RE03_ZOONE</name>
<reference evidence="1 2" key="1">
    <citation type="journal article" date="2014" name="Nat. Commun.">
        <title>Molecular traces of alternative social organization in a termite genome.</title>
        <authorList>
            <person name="Terrapon N."/>
            <person name="Li C."/>
            <person name="Robertson H.M."/>
            <person name="Ji L."/>
            <person name="Meng X."/>
            <person name="Booth W."/>
            <person name="Chen Z."/>
            <person name="Childers C.P."/>
            <person name="Glastad K.M."/>
            <person name="Gokhale K."/>
            <person name="Gowin J."/>
            <person name="Gronenberg W."/>
            <person name="Hermansen R.A."/>
            <person name="Hu H."/>
            <person name="Hunt B.G."/>
            <person name="Huylmans A.K."/>
            <person name="Khalil S.M."/>
            <person name="Mitchell R.D."/>
            <person name="Munoz-Torres M.C."/>
            <person name="Mustard J.A."/>
            <person name="Pan H."/>
            <person name="Reese J.T."/>
            <person name="Scharf M.E."/>
            <person name="Sun F."/>
            <person name="Vogel H."/>
            <person name="Xiao J."/>
            <person name="Yang W."/>
            <person name="Yang Z."/>
            <person name="Yang Z."/>
            <person name="Zhou J."/>
            <person name="Zhu J."/>
            <person name="Brent C.S."/>
            <person name="Elsik C.G."/>
            <person name="Goodisman M.A."/>
            <person name="Liberles D.A."/>
            <person name="Roe R.M."/>
            <person name="Vargo E.L."/>
            <person name="Vilcinskas A."/>
            <person name="Wang J."/>
            <person name="Bornberg-Bauer E."/>
            <person name="Korb J."/>
            <person name="Zhang G."/>
            <person name="Liebig J."/>
        </authorList>
    </citation>
    <scope>NUCLEOTIDE SEQUENCE [LARGE SCALE GENOMIC DNA]</scope>
    <source>
        <tissue evidence="1">Whole organism</tissue>
    </source>
</reference>